<dbReference type="InterPro" id="IPR011009">
    <property type="entry name" value="Kinase-like_dom_sf"/>
</dbReference>
<evidence type="ECO:0000256" key="6">
    <source>
        <dbReference type="ARBA" id="ARBA00022741"/>
    </source>
</evidence>
<dbReference type="Gene3D" id="1.10.510.10">
    <property type="entry name" value="Transferase(Phosphotransferase) domain 1"/>
    <property type="match status" value="1"/>
</dbReference>
<comment type="caution">
    <text evidence="13">The sequence shown here is derived from an EMBL/GenBank/DDBJ whole genome shotgun (WGS) entry which is preliminary data.</text>
</comment>
<keyword evidence="8 9" id="KW-0067">ATP-binding</keyword>
<dbReference type="EMBL" id="CASHTH010002753">
    <property type="protein sequence ID" value="CAI8034824.1"/>
    <property type="molecule type" value="Genomic_DNA"/>
</dbReference>
<dbReference type="SMART" id="SM00133">
    <property type="entry name" value="S_TK_X"/>
    <property type="match status" value="1"/>
</dbReference>
<dbReference type="SUPFAM" id="SSF56112">
    <property type="entry name" value="Protein kinase-like (PK-like)"/>
    <property type="match status" value="1"/>
</dbReference>
<protein>
    <recommendedName>
        <fullName evidence="2">non-specific serine/threonine protein kinase</fullName>
        <ecNumber evidence="2">2.7.11.1</ecNumber>
    </recommendedName>
</protein>
<keyword evidence="7 13" id="KW-0418">Kinase</keyword>
<dbReference type="Proteomes" id="UP001174909">
    <property type="component" value="Unassembled WGS sequence"/>
</dbReference>
<gene>
    <name evidence="13" type="ORF">GBAR_LOCUS19571</name>
</gene>
<evidence type="ECO:0000256" key="4">
    <source>
        <dbReference type="ARBA" id="ARBA00022553"/>
    </source>
</evidence>
<accession>A0AA35WVY3</accession>
<dbReference type="PROSITE" id="PS51285">
    <property type="entry name" value="AGC_KINASE_CTER"/>
    <property type="match status" value="1"/>
</dbReference>
<dbReference type="FunFam" id="1.10.510.10:FF:000033">
    <property type="entry name" value="Non-specific serine/threonine protein kinase"/>
    <property type="match status" value="1"/>
</dbReference>
<dbReference type="Pfam" id="PF00433">
    <property type="entry name" value="Pkinase_C"/>
    <property type="match status" value="1"/>
</dbReference>
<feature type="binding site" evidence="9">
    <location>
        <position position="302"/>
    </location>
    <ligand>
        <name>ATP</name>
        <dbReference type="ChEBI" id="CHEBI:30616"/>
    </ligand>
</feature>
<evidence type="ECO:0000256" key="10">
    <source>
        <dbReference type="SAM" id="MobiDB-lite"/>
    </source>
</evidence>
<dbReference type="InterPro" id="IPR000961">
    <property type="entry name" value="AGC-kinase_C"/>
</dbReference>
<feature type="region of interest" description="Disordered" evidence="10">
    <location>
        <begin position="225"/>
        <end position="253"/>
    </location>
</feature>
<evidence type="ECO:0000259" key="11">
    <source>
        <dbReference type="PROSITE" id="PS50011"/>
    </source>
</evidence>
<evidence type="ECO:0000256" key="2">
    <source>
        <dbReference type="ARBA" id="ARBA00012513"/>
    </source>
</evidence>
<dbReference type="Pfam" id="PF00069">
    <property type="entry name" value="Pkinase"/>
    <property type="match status" value="1"/>
</dbReference>
<evidence type="ECO:0000313" key="13">
    <source>
        <dbReference type="EMBL" id="CAI8034824.1"/>
    </source>
</evidence>
<dbReference type="PANTHER" id="PTHR24351">
    <property type="entry name" value="RIBOSOMAL PROTEIN S6 KINASE"/>
    <property type="match status" value="1"/>
</dbReference>
<dbReference type="Gene3D" id="3.30.200.20">
    <property type="entry name" value="Phosphorylase Kinase, domain 1"/>
    <property type="match status" value="1"/>
</dbReference>
<dbReference type="InterPro" id="IPR017892">
    <property type="entry name" value="Pkinase_C"/>
</dbReference>
<evidence type="ECO:0000256" key="7">
    <source>
        <dbReference type="ARBA" id="ARBA00022777"/>
    </source>
</evidence>
<evidence type="ECO:0000256" key="9">
    <source>
        <dbReference type="PROSITE-ProRule" id="PRU10141"/>
    </source>
</evidence>
<comment type="similarity">
    <text evidence="1">Belongs to the protein kinase superfamily. AGC Ser/Thr protein kinase family. RAC subfamily.</text>
</comment>
<evidence type="ECO:0000256" key="8">
    <source>
        <dbReference type="ARBA" id="ARBA00022840"/>
    </source>
</evidence>
<evidence type="ECO:0000256" key="3">
    <source>
        <dbReference type="ARBA" id="ARBA00022527"/>
    </source>
</evidence>
<sequence>MMYCDSIKKFETGTTVAVYLHAISGLPDSNACKGFIQMAMKINKPTSVCTMHEIRQLKESIAEKASVYSHCLYMESVAKGSVVVQLRVHPDCSQMVFDAITNSTYQTDVTVVKISDNAGEESMYTPLERGEMEESVYYTSRISEETYTYASVTPAANKCESCHQLNLKKSVLEKVVKVLESPTVREMELAQQVKKMLLEPIAGDEATRPHRKWEVRQSLPLPPSLLSALPPSLPPRRPIPKPRSKSKAPVSSDSHTVKTIKDFEFLVVLGKGTYAKVMMCKEKATGEILAMKILNKGVIVAKDKITHTVTERKVLQMTSSYHPFLMSLKYSFQTPDRLCLVTEYIRGGELFHHLSRERVFPEGHTRFYGAEIILGIQYLHSVGVVYRHVKLESLMLDEKGHIKIIDFGLCKQGIYFGDTTRTFCGTPEYMAPEILEGNDYGRAVDWWGVGVVMYEMMCGRLPFYSRDHVVLYELILVEEVRFPASLSLESMSLLGGLLQKDPSKRLGGGEGDAEEVKSHVFFKSINWDDVCKKRIIPPIIPVIKSETSTDYFEKEFTDENPELTPPPDEGIHHSTPDLCPLSSSSSRSSQGLW</sequence>
<keyword evidence="3" id="KW-0723">Serine/threonine-protein kinase</keyword>
<evidence type="ECO:0000256" key="5">
    <source>
        <dbReference type="ARBA" id="ARBA00022679"/>
    </source>
</evidence>
<dbReference type="InterPro" id="IPR000719">
    <property type="entry name" value="Prot_kinase_dom"/>
</dbReference>
<proteinExistence type="inferred from homology"/>
<dbReference type="PROSITE" id="PS50011">
    <property type="entry name" value="PROTEIN_KINASE_DOM"/>
    <property type="match status" value="1"/>
</dbReference>
<dbReference type="AlphaFoldDB" id="A0AA35WVY3"/>
<name>A0AA35WVY3_GEOBA</name>
<feature type="compositionally biased region" description="Low complexity" evidence="10">
    <location>
        <begin position="582"/>
        <end position="593"/>
    </location>
</feature>
<feature type="region of interest" description="Disordered" evidence="10">
    <location>
        <begin position="555"/>
        <end position="593"/>
    </location>
</feature>
<dbReference type="PROSITE" id="PS00107">
    <property type="entry name" value="PROTEIN_KINASE_ATP"/>
    <property type="match status" value="1"/>
</dbReference>
<keyword evidence="4" id="KW-0597">Phosphoprotein</keyword>
<evidence type="ECO:0000259" key="12">
    <source>
        <dbReference type="PROSITE" id="PS51285"/>
    </source>
</evidence>
<dbReference type="GO" id="GO:0004674">
    <property type="term" value="F:protein serine/threonine kinase activity"/>
    <property type="evidence" value="ECO:0007669"/>
    <property type="project" value="UniProtKB-KW"/>
</dbReference>
<dbReference type="FunFam" id="3.30.200.20:FF:000103">
    <property type="entry name" value="Protein kinase C"/>
    <property type="match status" value="1"/>
</dbReference>
<feature type="domain" description="Protein kinase" evidence="11">
    <location>
        <begin position="263"/>
        <end position="522"/>
    </location>
</feature>
<keyword evidence="5" id="KW-0808">Transferase</keyword>
<keyword evidence="14" id="KW-1185">Reference proteome</keyword>
<dbReference type="EC" id="2.7.11.1" evidence="2"/>
<reference evidence="13" key="1">
    <citation type="submission" date="2023-03" db="EMBL/GenBank/DDBJ databases">
        <authorList>
            <person name="Steffen K."/>
            <person name="Cardenas P."/>
        </authorList>
    </citation>
    <scope>NUCLEOTIDE SEQUENCE</scope>
</reference>
<keyword evidence="6 9" id="KW-0547">Nucleotide-binding</keyword>
<dbReference type="GO" id="GO:0005524">
    <property type="term" value="F:ATP binding"/>
    <property type="evidence" value="ECO:0007669"/>
    <property type="project" value="UniProtKB-UniRule"/>
</dbReference>
<evidence type="ECO:0000256" key="1">
    <source>
        <dbReference type="ARBA" id="ARBA00006935"/>
    </source>
</evidence>
<feature type="domain" description="AGC-kinase C-terminal" evidence="12">
    <location>
        <begin position="523"/>
        <end position="593"/>
    </location>
</feature>
<evidence type="ECO:0000313" key="14">
    <source>
        <dbReference type="Proteomes" id="UP001174909"/>
    </source>
</evidence>
<dbReference type="InterPro" id="IPR017441">
    <property type="entry name" value="Protein_kinase_ATP_BS"/>
</dbReference>
<organism evidence="13 14">
    <name type="scientific">Geodia barretti</name>
    <name type="common">Barrett's horny sponge</name>
    <dbReference type="NCBI Taxonomy" id="519541"/>
    <lineage>
        <taxon>Eukaryota</taxon>
        <taxon>Metazoa</taxon>
        <taxon>Porifera</taxon>
        <taxon>Demospongiae</taxon>
        <taxon>Heteroscleromorpha</taxon>
        <taxon>Tetractinellida</taxon>
        <taxon>Astrophorina</taxon>
        <taxon>Geodiidae</taxon>
        <taxon>Geodia</taxon>
    </lineage>
</organism>